<feature type="domain" description="DUF3291" evidence="2">
    <location>
        <begin position="6"/>
        <end position="143"/>
    </location>
</feature>
<feature type="region of interest" description="Disordered" evidence="1">
    <location>
        <begin position="137"/>
        <end position="174"/>
    </location>
</feature>
<dbReference type="InterPro" id="IPR011008">
    <property type="entry name" value="Dimeric_a/b-barrel"/>
</dbReference>
<evidence type="ECO:0000256" key="1">
    <source>
        <dbReference type="SAM" id="MobiDB-lite"/>
    </source>
</evidence>
<gene>
    <name evidence="3" type="ORF">ACFQKB_44385</name>
</gene>
<proteinExistence type="predicted"/>
<dbReference type="Pfam" id="PF11695">
    <property type="entry name" value="DUF3291"/>
    <property type="match status" value="1"/>
</dbReference>
<dbReference type="SUPFAM" id="SSF54909">
    <property type="entry name" value="Dimeric alpha+beta barrel"/>
    <property type="match status" value="1"/>
</dbReference>
<evidence type="ECO:0000259" key="2">
    <source>
        <dbReference type="Pfam" id="PF11695"/>
    </source>
</evidence>
<keyword evidence="4" id="KW-1185">Reference proteome</keyword>
<comment type="caution">
    <text evidence="3">The sequence shown here is derived from an EMBL/GenBank/DDBJ whole genome shotgun (WGS) entry which is preliminary data.</text>
</comment>
<protein>
    <submittedName>
        <fullName evidence="3">DUF3291 domain-containing protein</fullName>
    </submittedName>
</protein>
<dbReference type="RefSeq" id="WP_160825559.1">
    <property type="nucleotide sequence ID" value="NZ_JBHSXS010000061.1"/>
</dbReference>
<dbReference type="EMBL" id="JBHSXS010000061">
    <property type="protein sequence ID" value="MFC6886868.1"/>
    <property type="molecule type" value="Genomic_DNA"/>
</dbReference>
<name>A0ABW2D1T8_9ACTN</name>
<dbReference type="Proteomes" id="UP001596380">
    <property type="component" value="Unassembled WGS sequence"/>
</dbReference>
<evidence type="ECO:0000313" key="4">
    <source>
        <dbReference type="Proteomes" id="UP001596380"/>
    </source>
</evidence>
<reference evidence="4" key="1">
    <citation type="journal article" date="2019" name="Int. J. Syst. Evol. Microbiol.">
        <title>The Global Catalogue of Microorganisms (GCM) 10K type strain sequencing project: providing services to taxonomists for standard genome sequencing and annotation.</title>
        <authorList>
            <consortium name="The Broad Institute Genomics Platform"/>
            <consortium name="The Broad Institute Genome Sequencing Center for Infectious Disease"/>
            <person name="Wu L."/>
            <person name="Ma J."/>
        </authorList>
    </citation>
    <scope>NUCLEOTIDE SEQUENCE [LARGE SCALE GENOMIC DNA]</scope>
    <source>
        <strain evidence="4">JCM 3369</strain>
    </source>
</reference>
<accession>A0ABW2D1T8</accession>
<evidence type="ECO:0000313" key="3">
    <source>
        <dbReference type="EMBL" id="MFC6886868.1"/>
    </source>
</evidence>
<organism evidence="3 4">
    <name type="scientific">Actinomadura yumaensis</name>
    <dbReference type="NCBI Taxonomy" id="111807"/>
    <lineage>
        <taxon>Bacteria</taxon>
        <taxon>Bacillati</taxon>
        <taxon>Actinomycetota</taxon>
        <taxon>Actinomycetes</taxon>
        <taxon>Streptosporangiales</taxon>
        <taxon>Thermomonosporaceae</taxon>
        <taxon>Actinomadura</taxon>
    </lineage>
</organism>
<sequence length="174" mass="19326">MSGSHLAQFNVATLRFPLDDPRLAEFVARLDPVNAAADGAPGFVWRLTEEGRPDATGLRPLGDDVIINFSVWEDREALWDFAYRSGHLELLRRRREWFQRHAEAHSVLWWIPAGHVPTVEEAAERLALLRAEGPSPRAFTFNSAYTAEEAAEAERSREPGAGAAGEPEKIAQPG</sequence>
<dbReference type="InterPro" id="IPR021708">
    <property type="entry name" value="DUF3291"/>
</dbReference>